<dbReference type="HAMAP" id="MF_00235">
    <property type="entry name" value="Adenylate_kinase_Adk"/>
    <property type="match status" value="1"/>
</dbReference>
<proteinExistence type="inferred from homology"/>
<dbReference type="InterPro" id="IPR033690">
    <property type="entry name" value="Adenylat_kinase_CS"/>
</dbReference>
<dbReference type="InterPro" id="IPR007862">
    <property type="entry name" value="Adenylate_kinase_lid-dom"/>
</dbReference>
<evidence type="ECO:0000256" key="2">
    <source>
        <dbReference type="ARBA" id="ARBA00022741"/>
    </source>
</evidence>
<feature type="domain" description="Adenylate kinase active site lid" evidence="4">
    <location>
        <begin position="127"/>
        <end position="163"/>
    </location>
</feature>
<dbReference type="PANTHER" id="PTHR23359">
    <property type="entry name" value="NUCLEOTIDE KINASE"/>
    <property type="match status" value="1"/>
</dbReference>
<evidence type="ECO:0000313" key="5">
    <source>
        <dbReference type="EMBL" id="VAX03458.1"/>
    </source>
</evidence>
<protein>
    <submittedName>
        <fullName evidence="5">Adenylate kinase</fullName>
        <ecNumber evidence="5">2.7.4.3</ecNumber>
    </submittedName>
</protein>
<organism evidence="5">
    <name type="scientific">hydrothermal vent metagenome</name>
    <dbReference type="NCBI Taxonomy" id="652676"/>
    <lineage>
        <taxon>unclassified sequences</taxon>
        <taxon>metagenomes</taxon>
        <taxon>ecological metagenomes</taxon>
    </lineage>
</organism>
<dbReference type="Pfam" id="PF00406">
    <property type="entry name" value="ADK"/>
    <property type="match status" value="1"/>
</dbReference>
<dbReference type="InterPro" id="IPR000850">
    <property type="entry name" value="Adenylat/UMP-CMP_kin"/>
</dbReference>
<dbReference type="Gene3D" id="3.40.50.300">
    <property type="entry name" value="P-loop containing nucleotide triphosphate hydrolases"/>
    <property type="match status" value="1"/>
</dbReference>
<dbReference type="InterPro" id="IPR006259">
    <property type="entry name" value="Adenyl_kin_sub"/>
</dbReference>
<dbReference type="NCBIfam" id="NF001380">
    <property type="entry name" value="PRK00279.1-2"/>
    <property type="match status" value="1"/>
</dbReference>
<accession>A0A3B1AVX3</accession>
<keyword evidence="1 5" id="KW-0808">Transferase</keyword>
<dbReference type="NCBIfam" id="NF001381">
    <property type="entry name" value="PRK00279.1-3"/>
    <property type="match status" value="1"/>
</dbReference>
<dbReference type="PROSITE" id="PS00113">
    <property type="entry name" value="ADENYLATE_KINASE"/>
    <property type="match status" value="1"/>
</dbReference>
<reference evidence="5" key="1">
    <citation type="submission" date="2018-06" db="EMBL/GenBank/DDBJ databases">
        <authorList>
            <person name="Zhirakovskaya E."/>
        </authorList>
    </citation>
    <scope>NUCLEOTIDE SEQUENCE</scope>
</reference>
<keyword evidence="3 5" id="KW-0418">Kinase</keyword>
<dbReference type="NCBIfam" id="TIGR01351">
    <property type="entry name" value="adk"/>
    <property type="match status" value="1"/>
</dbReference>
<dbReference type="EMBL" id="UOFW01000048">
    <property type="protein sequence ID" value="VAX03458.1"/>
    <property type="molecule type" value="Genomic_DNA"/>
</dbReference>
<dbReference type="SUPFAM" id="SSF52540">
    <property type="entry name" value="P-loop containing nucleoside triphosphate hydrolases"/>
    <property type="match status" value="1"/>
</dbReference>
<keyword evidence="2" id="KW-0547">Nucleotide-binding</keyword>
<name>A0A3B1AVX3_9ZZZZ</name>
<dbReference type="EC" id="2.7.4.3" evidence="5"/>
<evidence type="ECO:0000256" key="1">
    <source>
        <dbReference type="ARBA" id="ARBA00022679"/>
    </source>
</evidence>
<dbReference type="NCBIfam" id="NF011105">
    <property type="entry name" value="PRK14532.1"/>
    <property type="match status" value="1"/>
</dbReference>
<dbReference type="GO" id="GO:0005524">
    <property type="term" value="F:ATP binding"/>
    <property type="evidence" value="ECO:0007669"/>
    <property type="project" value="InterPro"/>
</dbReference>
<evidence type="ECO:0000259" key="4">
    <source>
        <dbReference type="Pfam" id="PF05191"/>
    </source>
</evidence>
<dbReference type="CDD" id="cd01428">
    <property type="entry name" value="ADK"/>
    <property type="match status" value="1"/>
</dbReference>
<dbReference type="AlphaFoldDB" id="A0A3B1AVX3"/>
<dbReference type="FunFam" id="3.40.50.300:FF:000106">
    <property type="entry name" value="Adenylate kinase mitochondrial"/>
    <property type="match status" value="1"/>
</dbReference>
<dbReference type="InterPro" id="IPR027417">
    <property type="entry name" value="P-loop_NTPase"/>
</dbReference>
<dbReference type="GO" id="GO:0004017">
    <property type="term" value="F:AMP kinase activity"/>
    <property type="evidence" value="ECO:0007669"/>
    <property type="project" value="UniProtKB-EC"/>
</dbReference>
<dbReference type="NCBIfam" id="NF011100">
    <property type="entry name" value="PRK14527.1"/>
    <property type="match status" value="1"/>
</dbReference>
<dbReference type="PRINTS" id="PR00094">
    <property type="entry name" value="ADENYLTKNASE"/>
</dbReference>
<evidence type="ECO:0000256" key="3">
    <source>
        <dbReference type="ARBA" id="ARBA00022777"/>
    </source>
</evidence>
<gene>
    <name evidence="5" type="ORF">MNBD_ALPHA03-202</name>
</gene>
<sequence>MIIVLLGPPGAGKGTQAQRIMDTKGLVQLSTGDMLRAAKKAGTEVGKKAKEFMDAGKLVTDEIVIGIIADRIEEDDCKQGFLLDGFPRTVAQAEALDKLLKNKGLHVDVVIEMKVNDESLVDRIAGRYTCAECNQGYHDTNLKPQQADVCDSCGSTNFNRRSDDNRETVIERLATYHAQTAPLLPFYEQKGVLRTVDGMADIDDVTVQIKDVLNQL</sequence>
<dbReference type="Pfam" id="PF05191">
    <property type="entry name" value="ADK_lid"/>
    <property type="match status" value="1"/>
</dbReference>